<dbReference type="SUPFAM" id="SSF75005">
    <property type="entry name" value="Arabinanase/levansucrase/invertase"/>
    <property type="match status" value="1"/>
</dbReference>
<name>A0ABS4PVF9_9PSEU</name>
<organism evidence="1 2">
    <name type="scientific">Amycolatopsis magusensis</name>
    <dbReference type="NCBI Taxonomy" id="882444"/>
    <lineage>
        <taxon>Bacteria</taxon>
        <taxon>Bacillati</taxon>
        <taxon>Actinomycetota</taxon>
        <taxon>Actinomycetes</taxon>
        <taxon>Pseudonocardiales</taxon>
        <taxon>Pseudonocardiaceae</taxon>
        <taxon>Amycolatopsis</taxon>
    </lineage>
</organism>
<keyword evidence="2" id="KW-1185">Reference proteome</keyword>
<proteinExistence type="predicted"/>
<dbReference type="Proteomes" id="UP000741013">
    <property type="component" value="Unassembled WGS sequence"/>
</dbReference>
<evidence type="ECO:0000313" key="1">
    <source>
        <dbReference type="EMBL" id="MBP2183419.1"/>
    </source>
</evidence>
<evidence type="ECO:0000313" key="2">
    <source>
        <dbReference type="Proteomes" id="UP000741013"/>
    </source>
</evidence>
<protein>
    <recommendedName>
        <fullName evidence="3">Arabinan endo-1,5-alpha-L-arabinosidase</fullName>
    </recommendedName>
</protein>
<gene>
    <name evidence="1" type="ORF">JOM49_004945</name>
</gene>
<reference evidence="1 2" key="1">
    <citation type="submission" date="2021-03" db="EMBL/GenBank/DDBJ databases">
        <title>Sequencing the genomes of 1000 actinobacteria strains.</title>
        <authorList>
            <person name="Klenk H.-P."/>
        </authorList>
    </citation>
    <scope>NUCLEOTIDE SEQUENCE [LARGE SCALE GENOMIC DNA]</scope>
    <source>
        <strain evidence="1 2">DSM 45510</strain>
    </source>
</reference>
<dbReference type="RefSeq" id="WP_245369459.1">
    <property type="nucleotide sequence ID" value="NZ_JAGGMS010000001.1"/>
</dbReference>
<evidence type="ECO:0008006" key="3">
    <source>
        <dbReference type="Google" id="ProtNLM"/>
    </source>
</evidence>
<dbReference type="InterPro" id="IPR023296">
    <property type="entry name" value="Glyco_hydro_beta-prop_sf"/>
</dbReference>
<accession>A0ABS4PVF9</accession>
<comment type="caution">
    <text evidence="1">The sequence shown here is derived from an EMBL/GenBank/DDBJ whole genome shotgun (WGS) entry which is preliminary data.</text>
</comment>
<sequence>MPLCLFTGTYVAPGSTVAAMAGRSSSSTGPFTDTDHDILAYHYYANNGAALLGLNWLSFDSAGWPYVH</sequence>
<dbReference type="EMBL" id="JAGGMS010000001">
    <property type="protein sequence ID" value="MBP2183419.1"/>
    <property type="molecule type" value="Genomic_DNA"/>
</dbReference>